<organism evidence="4">
    <name type="scientific">Taiwanofungus camphoratus</name>
    <name type="common">Poroid brown-rot fungus</name>
    <name type="synonym">Antrodia camphorata</name>
    <dbReference type="NCBI Taxonomy" id="2696576"/>
    <lineage>
        <taxon>Eukaryota</taxon>
        <taxon>Fungi</taxon>
        <taxon>Dikarya</taxon>
        <taxon>Basidiomycota</taxon>
        <taxon>Agaricomycotina</taxon>
        <taxon>Agaricomycetes</taxon>
        <taxon>Polyporales</taxon>
        <taxon>Taiwanofungaceae</taxon>
        <taxon>Taiwanofungus</taxon>
    </lineage>
</organism>
<evidence type="ECO:0000256" key="2">
    <source>
        <dbReference type="SAM" id="Phobius"/>
    </source>
</evidence>
<keyword evidence="2" id="KW-0472">Membrane</keyword>
<feature type="chain" id="PRO_5026121732" evidence="3">
    <location>
        <begin position="17"/>
        <end position="388"/>
    </location>
</feature>
<dbReference type="AlphaFoldDB" id="A0A4D6SWF3"/>
<dbReference type="EMBL" id="MH745717">
    <property type="protein sequence ID" value="QCG70023.1"/>
    <property type="molecule type" value="Genomic_DNA"/>
</dbReference>
<dbReference type="RefSeq" id="YP_009652985.1">
    <property type="nucleotide sequence ID" value="NC_042771.1"/>
</dbReference>
<reference evidence="4" key="1">
    <citation type="journal article" name="Sci. Rep.">
        <title>The complete mitochondrial genome of medicinal fungus Taiwanofungus camphoratus reveals gene rearrangements and intron dynamics of Polyporales.</title>
        <authorList>
            <person name="Wang X."/>
            <person name="Jia L."/>
            <person name="Wang M."/>
            <person name="Yang H."/>
            <person name="Chen M."/>
            <person name="Li X."/>
            <person name="Liu H."/>
            <person name="Li Q."/>
            <person name="Liu N."/>
        </authorList>
    </citation>
    <scope>NUCLEOTIDE SEQUENCE</scope>
</reference>
<sequence>MIFLSILILIVAIALPSINKNISSALYLRIVSIILIYAGALAFNALYIQSIGSGIGIYSDLFHVTLASQLFCNSNFSINNIHLFSICYNIADATKYFFVSSIIGYLLEKGYLGNYIKNKFYFIINHPKTLYLIQLFLELYLLFAITSGMLAYYNFDYLYLEGNNMLPTGSGEDNHIQHKSPDITKDPSNSMSSTSTNNTTINNNYSVNMPNSIKETGLTAIGMKLGMQAGKSLPPQGKLASMVVGGALGLGLSKWSDKTNIGKRKPGEGSNYVMNLIQDSSSSNNNNQLILNEYPFNLLTDLFTFNQLELACLILIFNCFLSTLIKHSNFNYSKYIPNNKFKPKIEYFINRYIDIWYKSNIFVFTTSWIYLIIINFVTKYSLFLILTS</sequence>
<feature type="transmembrane region" description="Helical" evidence="2">
    <location>
        <begin position="305"/>
        <end position="325"/>
    </location>
</feature>
<feature type="compositionally biased region" description="Basic and acidic residues" evidence="1">
    <location>
        <begin position="172"/>
        <end position="185"/>
    </location>
</feature>
<protein>
    <submittedName>
        <fullName evidence="4">Uncharacterized protein</fullName>
    </submittedName>
</protein>
<evidence type="ECO:0000313" key="4">
    <source>
        <dbReference type="EMBL" id="QCG70023.1"/>
    </source>
</evidence>
<feature type="signal peptide" evidence="3">
    <location>
        <begin position="1"/>
        <end position="16"/>
    </location>
</feature>
<geneLocation type="mitochondrion" evidence="4"/>
<dbReference type="GeneID" id="40499513"/>
<feature type="compositionally biased region" description="Low complexity" evidence="1">
    <location>
        <begin position="188"/>
        <end position="203"/>
    </location>
</feature>
<feature type="transmembrane region" description="Helical" evidence="2">
    <location>
        <begin position="129"/>
        <end position="153"/>
    </location>
</feature>
<feature type="transmembrane region" description="Helical" evidence="2">
    <location>
        <begin position="361"/>
        <end position="386"/>
    </location>
</feature>
<keyword evidence="3" id="KW-0732">Signal</keyword>
<name>A0A4D6SWF3_TAICA</name>
<accession>A0A4D6SWF3</accession>
<keyword evidence="2" id="KW-1133">Transmembrane helix</keyword>
<keyword evidence="4" id="KW-0496">Mitochondrion</keyword>
<evidence type="ECO:0000256" key="1">
    <source>
        <dbReference type="SAM" id="MobiDB-lite"/>
    </source>
</evidence>
<keyword evidence="2" id="KW-0812">Transmembrane</keyword>
<gene>
    <name evidence="4" type="primary">orf388</name>
</gene>
<evidence type="ECO:0000256" key="3">
    <source>
        <dbReference type="SAM" id="SignalP"/>
    </source>
</evidence>
<feature type="transmembrane region" description="Helical" evidence="2">
    <location>
        <begin position="26"/>
        <end position="48"/>
    </location>
</feature>
<feature type="region of interest" description="Disordered" evidence="1">
    <location>
        <begin position="170"/>
        <end position="203"/>
    </location>
</feature>
<proteinExistence type="predicted"/>